<evidence type="ECO:0000256" key="1">
    <source>
        <dbReference type="ARBA" id="ARBA00006336"/>
    </source>
</evidence>
<proteinExistence type="inferred from homology"/>
<keyword evidence="5" id="KW-1185">Reference proteome</keyword>
<evidence type="ECO:0000259" key="3">
    <source>
        <dbReference type="Pfam" id="PF00857"/>
    </source>
</evidence>
<evidence type="ECO:0000313" key="4">
    <source>
        <dbReference type="EMBL" id="SNX70521.1"/>
    </source>
</evidence>
<dbReference type="InterPro" id="IPR000868">
    <property type="entry name" value="Isochorismatase-like_dom"/>
</dbReference>
<dbReference type="AlphaFoldDB" id="A0A285CSJ0"/>
<dbReference type="OrthoDB" id="257098at2"/>
<reference evidence="4 5" key="1">
    <citation type="submission" date="2017-08" db="EMBL/GenBank/DDBJ databases">
        <authorList>
            <person name="de Groot N.N."/>
        </authorList>
    </citation>
    <scope>NUCLEOTIDE SEQUENCE [LARGE SCALE GENOMIC DNA]</scope>
    <source>
        <strain evidence="4 5">JC228</strain>
    </source>
</reference>
<dbReference type="RefSeq" id="WP_097158561.1">
    <property type="nucleotide sequence ID" value="NZ_JBEPMQ010000010.1"/>
</dbReference>
<dbReference type="Pfam" id="PF00857">
    <property type="entry name" value="Isochorismatase"/>
    <property type="match status" value="1"/>
</dbReference>
<keyword evidence="2" id="KW-0378">Hydrolase</keyword>
<dbReference type="InterPro" id="IPR050272">
    <property type="entry name" value="Isochorismatase-like_hydrls"/>
</dbReference>
<protein>
    <submittedName>
        <fullName evidence="4">Nicotinamidase-related amidase</fullName>
    </submittedName>
</protein>
<dbReference type="SUPFAM" id="SSF52499">
    <property type="entry name" value="Isochorismatase-like hydrolases"/>
    <property type="match status" value="1"/>
</dbReference>
<organism evidence="4 5">
    <name type="scientific">Bacillus oleivorans</name>
    <dbReference type="NCBI Taxonomy" id="1448271"/>
    <lineage>
        <taxon>Bacteria</taxon>
        <taxon>Bacillati</taxon>
        <taxon>Bacillota</taxon>
        <taxon>Bacilli</taxon>
        <taxon>Bacillales</taxon>
        <taxon>Bacillaceae</taxon>
        <taxon>Bacillus</taxon>
    </lineage>
</organism>
<accession>A0A285CSJ0</accession>
<dbReference type="PANTHER" id="PTHR43540">
    <property type="entry name" value="PEROXYUREIDOACRYLATE/UREIDOACRYLATE AMIDOHYDROLASE-RELATED"/>
    <property type="match status" value="1"/>
</dbReference>
<comment type="similarity">
    <text evidence="1">Belongs to the isochorismatase family.</text>
</comment>
<evidence type="ECO:0000313" key="5">
    <source>
        <dbReference type="Proteomes" id="UP000219546"/>
    </source>
</evidence>
<evidence type="ECO:0000256" key="2">
    <source>
        <dbReference type="ARBA" id="ARBA00022801"/>
    </source>
</evidence>
<dbReference type="CDD" id="cd00431">
    <property type="entry name" value="cysteine_hydrolases"/>
    <property type="match status" value="1"/>
</dbReference>
<dbReference type="PANTHER" id="PTHR43540:SF9">
    <property type="entry name" value="FAMILY HYDROLASE, PUTATIVE (AFU_ORTHOLOGUE AFUA_2G08700)-RELATED"/>
    <property type="match status" value="1"/>
</dbReference>
<dbReference type="InterPro" id="IPR036380">
    <property type="entry name" value="Isochorismatase-like_sf"/>
</dbReference>
<dbReference type="GO" id="GO:0016787">
    <property type="term" value="F:hydrolase activity"/>
    <property type="evidence" value="ECO:0007669"/>
    <property type="project" value="UniProtKB-KW"/>
</dbReference>
<name>A0A285CSJ0_9BACI</name>
<gene>
    <name evidence="4" type="ORF">SAMN05877753_104160</name>
</gene>
<feature type="domain" description="Isochorismatase-like" evidence="3">
    <location>
        <begin position="44"/>
        <end position="221"/>
    </location>
</feature>
<dbReference type="EMBL" id="OAOP01000004">
    <property type="protein sequence ID" value="SNX70521.1"/>
    <property type="molecule type" value="Genomic_DNA"/>
</dbReference>
<dbReference type="Gene3D" id="3.40.50.850">
    <property type="entry name" value="Isochorismatase-like"/>
    <property type="match status" value="1"/>
</dbReference>
<dbReference type="Proteomes" id="UP000219546">
    <property type="component" value="Unassembled WGS sequence"/>
</dbReference>
<sequence>MIRFGNSTNYWIQSNDTFDISRGAKKKYLLKSNNYRLAFDPERTTLVITDMQNFFLSEKLGRNHQGSRLVDSISKVIKHARSIGMKVVWLNWGIRADMVNIPPGISRIFYDAGTELGKELPNGLGLNLVKGSWSAEIIPELKEMVELEDIQIKKNRVSGFFGTELQQTLSNLDIKTLFFAGINTDQCIMGTLQDAHSYGYDCILLEDCTATASPDFSFQSVIYNVNKMGFITNSDYFCNGEFKYNEIDSWVNQQISFYS</sequence>